<evidence type="ECO:0000313" key="1">
    <source>
        <dbReference type="Proteomes" id="UP000092443"/>
    </source>
</evidence>
<dbReference type="RefSeq" id="XP_037880864.1">
    <property type="nucleotide sequence ID" value="XM_038024936.1"/>
</dbReference>
<proteinExistence type="predicted"/>
<dbReference type="AlphaFoldDB" id="A0A8U0W6M5"/>
<gene>
    <name evidence="2" type="primary">LOC119632157</name>
</gene>
<accession>A0A8U0W6M5</accession>
<dbReference type="KEGG" id="gfs:119632157"/>
<sequence>MGNFDDNKHTMTAPYKLKRLSVRVNRLSLVARVDPEIRDQVIFRRCTVRLQRYSPDELRYLASTCENGPTSVADENFSGHKLRRLCIRLPRMPLYARSDISSRASSAICSEAEPTDLEDDETVY</sequence>
<keyword evidence="1" id="KW-1185">Reference proteome</keyword>
<organism evidence="1 2">
    <name type="scientific">Glossina fuscipes</name>
    <dbReference type="NCBI Taxonomy" id="7396"/>
    <lineage>
        <taxon>Eukaryota</taxon>
        <taxon>Metazoa</taxon>
        <taxon>Ecdysozoa</taxon>
        <taxon>Arthropoda</taxon>
        <taxon>Hexapoda</taxon>
        <taxon>Insecta</taxon>
        <taxon>Pterygota</taxon>
        <taxon>Neoptera</taxon>
        <taxon>Endopterygota</taxon>
        <taxon>Diptera</taxon>
        <taxon>Brachycera</taxon>
        <taxon>Muscomorpha</taxon>
        <taxon>Hippoboscoidea</taxon>
        <taxon>Glossinidae</taxon>
        <taxon>Glossina</taxon>
    </lineage>
</organism>
<reference evidence="2" key="1">
    <citation type="submission" date="2025-08" db="UniProtKB">
        <authorList>
            <consortium name="RefSeq"/>
        </authorList>
    </citation>
    <scope>IDENTIFICATION</scope>
    <source>
        <tissue evidence="2">Whole body pupa</tissue>
    </source>
</reference>
<dbReference type="GeneID" id="119632157"/>
<evidence type="ECO:0000313" key="2">
    <source>
        <dbReference type="RefSeq" id="XP_037880864.1"/>
    </source>
</evidence>
<protein>
    <submittedName>
        <fullName evidence="2">Uncharacterized protein LOC119632157</fullName>
    </submittedName>
</protein>
<dbReference type="Proteomes" id="UP000092443">
    <property type="component" value="Unplaced"/>
</dbReference>
<name>A0A8U0W6M5_9MUSC</name>